<accession>A0A0C2N936</accession>
<keyword evidence="1" id="KW-0472">Membrane</keyword>
<reference evidence="2 5" key="1">
    <citation type="submission" date="2019-02" db="EMBL/GenBank/DDBJ databases">
        <title>Genome sequencing of Clostridium botulinum clinical isolates.</title>
        <authorList>
            <person name="Brunt J."/>
            <person name="Van Vliet A.H.M."/>
            <person name="Stringer S.C."/>
            <person name="Grant K.A."/>
            <person name="Carter A.C."/>
            <person name="Peck M.W."/>
        </authorList>
    </citation>
    <scope>NUCLEOTIDE SEQUENCE [LARGE SCALE GENOMIC DNA]</scope>
    <source>
        <strain evidence="2 5">H113700579</strain>
    </source>
</reference>
<dbReference type="InterPro" id="IPR035168">
    <property type="entry name" value="DUF5317"/>
</dbReference>
<evidence type="ECO:0008006" key="8">
    <source>
        <dbReference type="Google" id="ProtNLM"/>
    </source>
</evidence>
<dbReference type="OrthoDB" id="1906557at2"/>
<proteinExistence type="predicted"/>
<reference evidence="6 7" key="2">
    <citation type="submission" date="2019-04" db="EMBL/GenBank/DDBJ databases">
        <title>Genome sequencing of Clostridium botulinum Groups I-IV and Clostridium butyricum.</title>
        <authorList>
            <person name="Brunt J."/>
            <person name="Van Vliet A.H.M."/>
            <person name="Stringer S.C."/>
            <person name="Carter A.T."/>
            <person name="Peck M.W."/>
        </authorList>
    </citation>
    <scope>NUCLEOTIDE SEQUENCE [LARGE SCALE GENOMIC DNA]</scope>
    <source>
        <strain evidence="3 7">1605</strain>
        <strain evidence="4 6">CB-K-33E</strain>
    </source>
</reference>
<feature type="transmembrane region" description="Helical" evidence="1">
    <location>
        <begin position="76"/>
        <end position="98"/>
    </location>
</feature>
<evidence type="ECO:0000313" key="6">
    <source>
        <dbReference type="Proteomes" id="UP000473681"/>
    </source>
</evidence>
<evidence type="ECO:0000313" key="2">
    <source>
        <dbReference type="EMBL" id="NFA42301.1"/>
    </source>
</evidence>
<dbReference type="Proteomes" id="UP000472355">
    <property type="component" value="Unassembled WGS sequence"/>
</dbReference>
<feature type="transmembrane region" description="Helical" evidence="1">
    <location>
        <begin position="26"/>
        <end position="47"/>
    </location>
</feature>
<dbReference type="Pfam" id="PF17248">
    <property type="entry name" value="DUF5317"/>
    <property type="match status" value="1"/>
</dbReference>
<dbReference type="RefSeq" id="WP_012451063.1">
    <property type="nucleotide sequence ID" value="NZ_CP010520.1"/>
</dbReference>
<sequence>MPETILLACLFAKIKGYEIKPLFKSWTIYPLVIFEIITLIGQVATFFGNYKIIEFIGSLTTIYLISYLLLVLKYELYVTSIIGSFFVVFGGVLNDIAIKSNGGFMPVYQSLSYLTGRVTLENYQRVNDIHILGDSQTNFKILTDFIDLGYTILSVGDVFIRVFVFIILYYAIKKVNNQRRKEIVKINRI</sequence>
<dbReference type="Proteomes" id="UP000476820">
    <property type="component" value="Unassembled WGS sequence"/>
</dbReference>
<evidence type="ECO:0000313" key="4">
    <source>
        <dbReference type="EMBL" id="NFN36573.1"/>
    </source>
</evidence>
<protein>
    <recommendedName>
        <fullName evidence="8">DUF5317 domain-containing protein</fullName>
    </recommendedName>
</protein>
<evidence type="ECO:0000313" key="3">
    <source>
        <dbReference type="EMBL" id="NFF87142.1"/>
    </source>
</evidence>
<name>A0A0C2N936_CLOBO</name>
<comment type="caution">
    <text evidence="2">The sequence shown here is derived from an EMBL/GenBank/DDBJ whole genome shotgun (WGS) entry which is preliminary data.</text>
</comment>
<dbReference type="AlphaFoldDB" id="A0A0C2N936"/>
<gene>
    <name evidence="2" type="ORF">EXM65_06835</name>
    <name evidence="3" type="ORF">FC774_04430</name>
    <name evidence="4" type="ORF">FDB51_15970</name>
</gene>
<dbReference type="EMBL" id="SWVK01000026">
    <property type="protein sequence ID" value="NFN36573.1"/>
    <property type="molecule type" value="Genomic_DNA"/>
</dbReference>
<feature type="transmembrane region" description="Helical" evidence="1">
    <location>
        <begin position="148"/>
        <end position="172"/>
    </location>
</feature>
<evidence type="ECO:0000313" key="7">
    <source>
        <dbReference type="Proteomes" id="UP000476820"/>
    </source>
</evidence>
<dbReference type="EMBL" id="SWOV01000007">
    <property type="protein sequence ID" value="NFF87142.1"/>
    <property type="molecule type" value="Genomic_DNA"/>
</dbReference>
<organism evidence="2 5">
    <name type="scientific">Clostridium botulinum</name>
    <dbReference type="NCBI Taxonomy" id="1491"/>
    <lineage>
        <taxon>Bacteria</taxon>
        <taxon>Bacillati</taxon>
        <taxon>Bacillota</taxon>
        <taxon>Clostridia</taxon>
        <taxon>Eubacteriales</taxon>
        <taxon>Clostridiaceae</taxon>
        <taxon>Clostridium</taxon>
    </lineage>
</organism>
<dbReference type="Proteomes" id="UP000473681">
    <property type="component" value="Unassembled WGS sequence"/>
</dbReference>
<dbReference type="EMBL" id="SGKU01000014">
    <property type="protein sequence ID" value="NFA42301.1"/>
    <property type="molecule type" value="Genomic_DNA"/>
</dbReference>
<keyword evidence="1" id="KW-0812">Transmembrane</keyword>
<evidence type="ECO:0000313" key="5">
    <source>
        <dbReference type="Proteomes" id="UP000472355"/>
    </source>
</evidence>
<evidence type="ECO:0000256" key="1">
    <source>
        <dbReference type="SAM" id="Phobius"/>
    </source>
</evidence>
<keyword evidence="1" id="KW-1133">Transmembrane helix</keyword>
<feature type="transmembrane region" description="Helical" evidence="1">
    <location>
        <begin position="52"/>
        <end position="70"/>
    </location>
</feature>